<proteinExistence type="predicted"/>
<protein>
    <submittedName>
        <fullName evidence="5">Glycosyltransferase involved in cell wall biosynthesis</fullName>
    </submittedName>
</protein>
<dbReference type="RefSeq" id="WP_184988369.1">
    <property type="nucleotide sequence ID" value="NZ_BOMK01000034.1"/>
</dbReference>
<evidence type="ECO:0000256" key="2">
    <source>
        <dbReference type="ARBA" id="ARBA00022679"/>
    </source>
</evidence>
<dbReference type="Pfam" id="PF13439">
    <property type="entry name" value="Glyco_transf_4"/>
    <property type="match status" value="1"/>
</dbReference>
<sequence length="389" mass="41968">MPHARGYPPPGRVVIWRSAMLSGSETFVRNHGQALARWRSVYLGATKEESALAEESDLVVYPDSAAGRRAFLRLRLTGSSPRLTRMLARLRPDLVHAHFGGDGWLVSHAAAQAGAPLLVTVHGHDVTRQPDSSGILGGRYRRNLRTMFERATVVLAVSEHIRGKAIALGADPEKVLVHHTGVPVTPALATPKRWDVVFVGRFVEKKGVDDLIDALGALPTPRPRSLLIGDGPLRDRMRARAAELRLDATFLGAQTPAQVSRHLAESHLLAAPSKTAADGDSEGLPTTILEAAVQGVPTVSTRHSGIPEAVVHGETGLLGAEGDSTAIAHHIQKLLGNPGLRERLGRQARERVETRFDLRRQSDRLEELYDAIRAGAAPGVRSAVPPGRR</sequence>
<dbReference type="InterPro" id="IPR050194">
    <property type="entry name" value="Glycosyltransferase_grp1"/>
</dbReference>
<dbReference type="InterPro" id="IPR028098">
    <property type="entry name" value="Glyco_trans_4-like_N"/>
</dbReference>
<dbReference type="EMBL" id="JACHNH010000001">
    <property type="protein sequence ID" value="MBB4759557.1"/>
    <property type="molecule type" value="Genomic_DNA"/>
</dbReference>
<dbReference type="Proteomes" id="UP000578112">
    <property type="component" value="Unassembled WGS sequence"/>
</dbReference>
<name>A0A7W7HRN8_9ACTN</name>
<evidence type="ECO:0000313" key="6">
    <source>
        <dbReference type="Proteomes" id="UP000578112"/>
    </source>
</evidence>
<dbReference type="SUPFAM" id="SSF53756">
    <property type="entry name" value="UDP-Glycosyltransferase/glycogen phosphorylase"/>
    <property type="match status" value="1"/>
</dbReference>
<gene>
    <name evidence="5" type="ORF">BJ971_000113</name>
</gene>
<dbReference type="PANTHER" id="PTHR45947">
    <property type="entry name" value="SULFOQUINOVOSYL TRANSFERASE SQD2"/>
    <property type="match status" value="1"/>
</dbReference>
<dbReference type="AlphaFoldDB" id="A0A7W7HRN8"/>
<evidence type="ECO:0000259" key="3">
    <source>
        <dbReference type="Pfam" id="PF00534"/>
    </source>
</evidence>
<organism evidence="5 6">
    <name type="scientific">Actinoplanes digitatis</name>
    <dbReference type="NCBI Taxonomy" id="1868"/>
    <lineage>
        <taxon>Bacteria</taxon>
        <taxon>Bacillati</taxon>
        <taxon>Actinomycetota</taxon>
        <taxon>Actinomycetes</taxon>
        <taxon>Micromonosporales</taxon>
        <taxon>Micromonosporaceae</taxon>
        <taxon>Actinoplanes</taxon>
    </lineage>
</organism>
<dbReference type="Pfam" id="PF00534">
    <property type="entry name" value="Glycos_transf_1"/>
    <property type="match status" value="1"/>
</dbReference>
<reference evidence="5 6" key="1">
    <citation type="submission" date="2020-08" db="EMBL/GenBank/DDBJ databases">
        <title>Sequencing the genomes of 1000 actinobacteria strains.</title>
        <authorList>
            <person name="Klenk H.-P."/>
        </authorList>
    </citation>
    <scope>NUCLEOTIDE SEQUENCE [LARGE SCALE GENOMIC DNA]</scope>
    <source>
        <strain evidence="5 6">DSM 43149</strain>
    </source>
</reference>
<keyword evidence="6" id="KW-1185">Reference proteome</keyword>
<dbReference type="PANTHER" id="PTHR45947:SF14">
    <property type="entry name" value="SLL1723 PROTEIN"/>
    <property type="match status" value="1"/>
</dbReference>
<keyword evidence="1" id="KW-0328">Glycosyltransferase</keyword>
<dbReference type="Gene3D" id="3.40.50.2000">
    <property type="entry name" value="Glycogen Phosphorylase B"/>
    <property type="match status" value="2"/>
</dbReference>
<evidence type="ECO:0000259" key="4">
    <source>
        <dbReference type="Pfam" id="PF13439"/>
    </source>
</evidence>
<keyword evidence="2 5" id="KW-0808">Transferase</keyword>
<accession>A0A7W7HRN8</accession>
<dbReference type="InterPro" id="IPR001296">
    <property type="entry name" value="Glyco_trans_1"/>
</dbReference>
<feature type="domain" description="Glycosyl transferase family 1" evidence="3">
    <location>
        <begin position="191"/>
        <end position="351"/>
    </location>
</feature>
<comment type="caution">
    <text evidence="5">The sequence shown here is derived from an EMBL/GenBank/DDBJ whole genome shotgun (WGS) entry which is preliminary data.</text>
</comment>
<evidence type="ECO:0000256" key="1">
    <source>
        <dbReference type="ARBA" id="ARBA00022676"/>
    </source>
</evidence>
<evidence type="ECO:0000313" key="5">
    <source>
        <dbReference type="EMBL" id="MBB4759557.1"/>
    </source>
</evidence>
<dbReference type="GO" id="GO:1901137">
    <property type="term" value="P:carbohydrate derivative biosynthetic process"/>
    <property type="evidence" value="ECO:0007669"/>
    <property type="project" value="UniProtKB-ARBA"/>
</dbReference>
<feature type="domain" description="Glycosyltransferase subfamily 4-like N-terminal" evidence="4">
    <location>
        <begin position="22"/>
        <end position="183"/>
    </location>
</feature>
<dbReference type="GO" id="GO:0016757">
    <property type="term" value="F:glycosyltransferase activity"/>
    <property type="evidence" value="ECO:0007669"/>
    <property type="project" value="UniProtKB-KW"/>
</dbReference>